<protein>
    <recommendedName>
        <fullName evidence="5">Secreted protein</fullName>
    </recommendedName>
</protein>
<evidence type="ECO:0008006" key="5">
    <source>
        <dbReference type="Google" id="ProtNLM"/>
    </source>
</evidence>
<feature type="compositionally biased region" description="Low complexity" evidence="1">
    <location>
        <begin position="45"/>
        <end position="55"/>
    </location>
</feature>
<dbReference type="AlphaFoldDB" id="A0A9P9YV72"/>
<evidence type="ECO:0000313" key="3">
    <source>
        <dbReference type="EMBL" id="KAI8043692.1"/>
    </source>
</evidence>
<gene>
    <name evidence="3" type="ORF">M5D96_005030</name>
</gene>
<evidence type="ECO:0000313" key="4">
    <source>
        <dbReference type="Proteomes" id="UP001059596"/>
    </source>
</evidence>
<dbReference type="EMBL" id="JAMKOV010000002">
    <property type="protein sequence ID" value="KAI8043692.1"/>
    <property type="molecule type" value="Genomic_DNA"/>
</dbReference>
<feature type="chain" id="PRO_5040405156" description="Secreted protein" evidence="2">
    <location>
        <begin position="20"/>
        <end position="67"/>
    </location>
</feature>
<feature type="signal peptide" evidence="2">
    <location>
        <begin position="1"/>
        <end position="19"/>
    </location>
</feature>
<organism evidence="3 4">
    <name type="scientific">Drosophila gunungcola</name>
    <name type="common">fruit fly</name>
    <dbReference type="NCBI Taxonomy" id="103775"/>
    <lineage>
        <taxon>Eukaryota</taxon>
        <taxon>Metazoa</taxon>
        <taxon>Ecdysozoa</taxon>
        <taxon>Arthropoda</taxon>
        <taxon>Hexapoda</taxon>
        <taxon>Insecta</taxon>
        <taxon>Pterygota</taxon>
        <taxon>Neoptera</taxon>
        <taxon>Endopterygota</taxon>
        <taxon>Diptera</taxon>
        <taxon>Brachycera</taxon>
        <taxon>Muscomorpha</taxon>
        <taxon>Ephydroidea</taxon>
        <taxon>Drosophilidae</taxon>
        <taxon>Drosophila</taxon>
        <taxon>Sophophora</taxon>
    </lineage>
</organism>
<dbReference type="Proteomes" id="UP001059596">
    <property type="component" value="Unassembled WGS sequence"/>
</dbReference>
<comment type="caution">
    <text evidence="3">The sequence shown here is derived from an EMBL/GenBank/DDBJ whole genome shotgun (WGS) entry which is preliminary data.</text>
</comment>
<evidence type="ECO:0000256" key="2">
    <source>
        <dbReference type="SAM" id="SignalP"/>
    </source>
</evidence>
<feature type="region of interest" description="Disordered" evidence="1">
    <location>
        <begin position="45"/>
        <end position="67"/>
    </location>
</feature>
<proteinExistence type="predicted"/>
<reference evidence="3" key="1">
    <citation type="journal article" date="2023" name="Genome Biol. Evol.">
        <title>Long-read-based Genome Assembly of Drosophila gunungcola Reveals Fewer Chemosensory Genes in Flower-breeding Species.</title>
        <authorList>
            <person name="Negi A."/>
            <person name="Liao B.Y."/>
            <person name="Yeh S.D."/>
        </authorList>
    </citation>
    <scope>NUCLEOTIDE SEQUENCE</scope>
    <source>
        <strain evidence="3">Sukarami</strain>
    </source>
</reference>
<keyword evidence="2" id="KW-0732">Signal</keyword>
<accession>A0A9P9YV72</accession>
<evidence type="ECO:0000256" key="1">
    <source>
        <dbReference type="SAM" id="MobiDB-lite"/>
    </source>
</evidence>
<keyword evidence="4" id="KW-1185">Reference proteome</keyword>
<sequence>MKLLALLVAVLAVVVQVFGHVLPQCPPPPTDEVAQSGGYVITDLSAQRSAQRSAQAPPPRYNMGRRN</sequence>
<name>A0A9P9YV72_9MUSC</name>